<sequence length="243" mass="26757">MRRHPVPLSLEEELRMDVLDALVAGGWLMIPLLGCSLVATVIVIERLWTLRAQRIAPLGLGQEVCTLIAKGQVNLHWLESHSPLGSILAAGLRNARLGHEQVRARLQEAATAVIHDMERFLSPLGTIAAITPLIGLLGTVVGMIEVFSVIVSTDGVERTADLAGGISRALITTAAGLTVAIPALMFHRYFQRRVEDITVRMEEQAGLLVEFLAHHQGELTLAERHENERNDSEGHRESRMRRL</sequence>
<dbReference type="InterPro" id="IPR002898">
    <property type="entry name" value="MotA_ExbB_proton_chnl"/>
</dbReference>
<dbReference type="Pfam" id="PF01618">
    <property type="entry name" value="MotA_ExbB"/>
    <property type="match status" value="1"/>
</dbReference>
<dbReference type="GO" id="GO:0005886">
    <property type="term" value="C:plasma membrane"/>
    <property type="evidence" value="ECO:0007669"/>
    <property type="project" value="UniProtKB-SubCell"/>
</dbReference>
<feature type="transmembrane region" description="Helical" evidence="8">
    <location>
        <begin position="127"/>
        <end position="150"/>
    </location>
</feature>
<evidence type="ECO:0000256" key="3">
    <source>
        <dbReference type="ARBA" id="ARBA00022692"/>
    </source>
</evidence>
<dbReference type="PATRIC" id="fig|1121939.11.peg.144"/>
<evidence type="ECO:0000313" key="11">
    <source>
        <dbReference type="Proteomes" id="UP000014463"/>
    </source>
</evidence>
<evidence type="ECO:0000313" key="10">
    <source>
        <dbReference type="EMBL" id="EPC03868.1"/>
    </source>
</evidence>
<dbReference type="AlphaFoldDB" id="S2KTL1"/>
<dbReference type="InterPro" id="IPR050790">
    <property type="entry name" value="ExbB/TolQ_transport"/>
</dbReference>
<evidence type="ECO:0000256" key="2">
    <source>
        <dbReference type="ARBA" id="ARBA00022475"/>
    </source>
</evidence>
<dbReference type="EMBL" id="ASTJ01000011">
    <property type="protein sequence ID" value="EPC03868.1"/>
    <property type="molecule type" value="Genomic_DNA"/>
</dbReference>
<dbReference type="eggNOG" id="COG0811">
    <property type="taxonomic scope" value="Bacteria"/>
</dbReference>
<evidence type="ECO:0000256" key="8">
    <source>
        <dbReference type="SAM" id="Phobius"/>
    </source>
</evidence>
<dbReference type="PANTHER" id="PTHR30625:SF11">
    <property type="entry name" value="MOTA_TOLQ_EXBB PROTON CHANNEL DOMAIN-CONTAINING PROTEIN"/>
    <property type="match status" value="1"/>
</dbReference>
<evidence type="ECO:0000256" key="1">
    <source>
        <dbReference type="ARBA" id="ARBA00004651"/>
    </source>
</evidence>
<dbReference type="Proteomes" id="UP000014463">
    <property type="component" value="Unassembled WGS sequence"/>
</dbReference>
<feature type="compositionally biased region" description="Basic and acidic residues" evidence="7">
    <location>
        <begin position="224"/>
        <end position="237"/>
    </location>
</feature>
<reference evidence="10 11" key="1">
    <citation type="journal article" date="2013" name="Genome Announc.">
        <title>Draft genome sequence of the moderately halophilic gammaproteobacterium Halomonas anticariensis FP35.</title>
        <authorList>
            <person name="Tahrioui A."/>
            <person name="Quesada E."/>
            <person name="Llamas I."/>
        </authorList>
    </citation>
    <scope>NUCLEOTIDE SEQUENCE [LARGE SCALE GENOMIC DNA]</scope>
    <source>
        <strain evidence="11">DSM 16096 / CECT 5854 / LMG 22089 / FP35</strain>
    </source>
</reference>
<dbReference type="GO" id="GO:0017038">
    <property type="term" value="P:protein import"/>
    <property type="evidence" value="ECO:0007669"/>
    <property type="project" value="TreeGrafter"/>
</dbReference>
<dbReference type="PANTHER" id="PTHR30625">
    <property type="entry name" value="PROTEIN TOLQ"/>
    <property type="match status" value="1"/>
</dbReference>
<keyword evidence="11" id="KW-1185">Reference proteome</keyword>
<keyword evidence="6" id="KW-0813">Transport</keyword>
<keyword evidence="4 8" id="KW-1133">Transmembrane helix</keyword>
<feature type="transmembrane region" description="Helical" evidence="8">
    <location>
        <begin position="24"/>
        <end position="44"/>
    </location>
</feature>
<comment type="caution">
    <text evidence="10">The sequence shown here is derived from an EMBL/GenBank/DDBJ whole genome shotgun (WGS) entry which is preliminary data.</text>
</comment>
<keyword evidence="5 8" id="KW-0472">Membrane</keyword>
<feature type="region of interest" description="Disordered" evidence="7">
    <location>
        <begin position="224"/>
        <end position="243"/>
    </location>
</feature>
<name>S2KTL1_LITA3</name>
<evidence type="ECO:0000256" key="4">
    <source>
        <dbReference type="ARBA" id="ARBA00022989"/>
    </source>
</evidence>
<evidence type="ECO:0000256" key="7">
    <source>
        <dbReference type="SAM" id="MobiDB-lite"/>
    </source>
</evidence>
<gene>
    <name evidence="10" type="ORF">L861_00805</name>
</gene>
<feature type="transmembrane region" description="Helical" evidence="8">
    <location>
        <begin position="170"/>
        <end position="190"/>
    </location>
</feature>
<evidence type="ECO:0000259" key="9">
    <source>
        <dbReference type="Pfam" id="PF01618"/>
    </source>
</evidence>
<accession>S2KTL1</accession>
<dbReference type="STRING" id="1121939.L861_00805"/>
<proteinExistence type="inferred from homology"/>
<protein>
    <submittedName>
        <fullName evidence="10">Biopolymer transporter ExbB</fullName>
    </submittedName>
</protein>
<keyword evidence="2" id="KW-1003">Cell membrane</keyword>
<evidence type="ECO:0000256" key="5">
    <source>
        <dbReference type="ARBA" id="ARBA00023136"/>
    </source>
</evidence>
<keyword evidence="3 8" id="KW-0812">Transmembrane</keyword>
<evidence type="ECO:0000256" key="6">
    <source>
        <dbReference type="RuleBase" id="RU004057"/>
    </source>
</evidence>
<feature type="domain" description="MotA/TolQ/ExbB proton channel" evidence="9">
    <location>
        <begin position="81"/>
        <end position="202"/>
    </location>
</feature>
<keyword evidence="6" id="KW-0653">Protein transport</keyword>
<comment type="subcellular location">
    <subcellularLocation>
        <location evidence="1">Cell membrane</location>
        <topology evidence="1">Multi-pass membrane protein</topology>
    </subcellularLocation>
    <subcellularLocation>
        <location evidence="6">Membrane</location>
        <topology evidence="6">Multi-pass membrane protein</topology>
    </subcellularLocation>
</comment>
<organism evidence="10 11">
    <name type="scientific">Litchfieldella anticariensis (strain DSM 16096 / CECT 5854 / CIP 108499 / LMG 22089 / FP35)</name>
    <name type="common">Halomonas anticariensis</name>
    <dbReference type="NCBI Taxonomy" id="1121939"/>
    <lineage>
        <taxon>Bacteria</taxon>
        <taxon>Pseudomonadati</taxon>
        <taxon>Pseudomonadota</taxon>
        <taxon>Gammaproteobacteria</taxon>
        <taxon>Oceanospirillales</taxon>
        <taxon>Halomonadaceae</taxon>
        <taxon>Litchfieldella</taxon>
    </lineage>
</organism>
<comment type="similarity">
    <text evidence="6">Belongs to the exbB/tolQ family.</text>
</comment>